<dbReference type="EMBL" id="SBII01000003">
    <property type="protein sequence ID" value="RWX01671.1"/>
    <property type="molecule type" value="Genomic_DNA"/>
</dbReference>
<protein>
    <submittedName>
        <fullName evidence="2">Uncharacterized protein</fullName>
    </submittedName>
</protein>
<gene>
    <name evidence="2" type="ORF">EPI11_06900</name>
</gene>
<reference evidence="2 3" key="1">
    <citation type="submission" date="2019-01" db="EMBL/GenBank/DDBJ databases">
        <title>Flavobacterium sp. nov.,isolated from freshwater.</title>
        <authorList>
            <person name="Zhang R."/>
            <person name="Du Z.-J."/>
        </authorList>
    </citation>
    <scope>NUCLEOTIDE SEQUENCE [LARGE SCALE GENOMIC DNA]</scope>
    <source>
        <strain evidence="2 3">1E403</strain>
    </source>
</reference>
<feature type="chain" id="PRO_5019577170" evidence="1">
    <location>
        <begin position="21"/>
        <end position="177"/>
    </location>
</feature>
<evidence type="ECO:0000256" key="1">
    <source>
        <dbReference type="SAM" id="SignalP"/>
    </source>
</evidence>
<proteinExistence type="predicted"/>
<accession>A0A444HD70</accession>
<dbReference type="RefSeq" id="WP_128389208.1">
    <property type="nucleotide sequence ID" value="NZ_SBII01000003.1"/>
</dbReference>
<sequence length="177" mass="19817">MKKRLLILFIALLSLSTTQSQVNGAMDKAVLEQADDMGKKFIAKDYAGFLLYTHPIVVKNMGNREKMLEETTKSFKQLEAENITFLAVKFGAPSKIVKVDNEMQCIIPQMIEMKVPGGKLTAHTSLIAISNNKGKNWYFVDVSSNSMESMKMLLPTLSSELVLPEPQDPSFEEDPKQ</sequence>
<name>A0A444HD70_9FLAO</name>
<comment type="caution">
    <text evidence="2">The sequence shown here is derived from an EMBL/GenBank/DDBJ whole genome shotgun (WGS) entry which is preliminary data.</text>
</comment>
<organism evidence="2 3">
    <name type="scientific">Flavobacterium cerinum</name>
    <dbReference type="NCBI Taxonomy" id="2502784"/>
    <lineage>
        <taxon>Bacteria</taxon>
        <taxon>Pseudomonadati</taxon>
        <taxon>Bacteroidota</taxon>
        <taxon>Flavobacteriia</taxon>
        <taxon>Flavobacteriales</taxon>
        <taxon>Flavobacteriaceae</taxon>
        <taxon>Flavobacterium</taxon>
    </lineage>
</organism>
<evidence type="ECO:0000313" key="3">
    <source>
        <dbReference type="Proteomes" id="UP000287527"/>
    </source>
</evidence>
<dbReference type="OrthoDB" id="670350at2"/>
<dbReference type="Proteomes" id="UP000287527">
    <property type="component" value="Unassembled WGS sequence"/>
</dbReference>
<keyword evidence="3" id="KW-1185">Reference proteome</keyword>
<dbReference type="AlphaFoldDB" id="A0A444HD70"/>
<evidence type="ECO:0000313" key="2">
    <source>
        <dbReference type="EMBL" id="RWX01671.1"/>
    </source>
</evidence>
<feature type="signal peptide" evidence="1">
    <location>
        <begin position="1"/>
        <end position="20"/>
    </location>
</feature>
<keyword evidence="1" id="KW-0732">Signal</keyword>